<organism evidence="3 4">
    <name type="scientific">Morella rubra</name>
    <name type="common">Chinese bayberry</name>
    <dbReference type="NCBI Taxonomy" id="262757"/>
    <lineage>
        <taxon>Eukaryota</taxon>
        <taxon>Viridiplantae</taxon>
        <taxon>Streptophyta</taxon>
        <taxon>Embryophyta</taxon>
        <taxon>Tracheophyta</taxon>
        <taxon>Spermatophyta</taxon>
        <taxon>Magnoliopsida</taxon>
        <taxon>eudicotyledons</taxon>
        <taxon>Gunneridae</taxon>
        <taxon>Pentapetalae</taxon>
        <taxon>rosids</taxon>
        <taxon>fabids</taxon>
        <taxon>Fagales</taxon>
        <taxon>Myricaceae</taxon>
        <taxon>Morella</taxon>
    </lineage>
</organism>
<dbReference type="PANTHER" id="PTHR47926">
    <property type="entry name" value="PENTATRICOPEPTIDE REPEAT-CONTAINING PROTEIN"/>
    <property type="match status" value="1"/>
</dbReference>
<dbReference type="Pfam" id="PF01535">
    <property type="entry name" value="PPR"/>
    <property type="match status" value="3"/>
</dbReference>
<dbReference type="InterPro" id="IPR046848">
    <property type="entry name" value="E_motif"/>
</dbReference>
<comment type="caution">
    <text evidence="3">The sequence shown here is derived from an EMBL/GenBank/DDBJ whole genome shotgun (WGS) entry which is preliminary data.</text>
</comment>
<accession>A0A6A1WA41</accession>
<dbReference type="FunFam" id="1.25.40.10:FF:000422">
    <property type="entry name" value="Pentatricopeptide repeat-containing protein"/>
    <property type="match status" value="1"/>
</dbReference>
<dbReference type="FunFam" id="1.25.40.10:FF:000366">
    <property type="entry name" value="Pentatricopeptide (PPR) repeat-containing protein"/>
    <property type="match status" value="1"/>
</dbReference>
<reference evidence="3 4" key="1">
    <citation type="journal article" date="2019" name="Plant Biotechnol. J.">
        <title>The red bayberry genome and genetic basis of sex determination.</title>
        <authorList>
            <person name="Jia H.M."/>
            <person name="Jia H.J."/>
            <person name="Cai Q.L."/>
            <person name="Wang Y."/>
            <person name="Zhao H.B."/>
            <person name="Yang W.F."/>
            <person name="Wang G.Y."/>
            <person name="Li Y.H."/>
            <person name="Zhan D.L."/>
            <person name="Shen Y.T."/>
            <person name="Niu Q.F."/>
            <person name="Chang L."/>
            <person name="Qiu J."/>
            <person name="Zhao L."/>
            <person name="Xie H.B."/>
            <person name="Fu W.Y."/>
            <person name="Jin J."/>
            <person name="Li X.W."/>
            <person name="Jiao Y."/>
            <person name="Zhou C.C."/>
            <person name="Tu T."/>
            <person name="Chai C.Y."/>
            <person name="Gao J.L."/>
            <person name="Fan L.J."/>
            <person name="van de Weg E."/>
            <person name="Wang J.Y."/>
            <person name="Gao Z.S."/>
        </authorList>
    </citation>
    <scope>NUCLEOTIDE SEQUENCE [LARGE SCALE GENOMIC DNA]</scope>
    <source>
        <tissue evidence="3">Leaves</tissue>
    </source>
</reference>
<dbReference type="GO" id="GO:0009451">
    <property type="term" value="P:RNA modification"/>
    <property type="evidence" value="ECO:0007669"/>
    <property type="project" value="InterPro"/>
</dbReference>
<keyword evidence="1" id="KW-0677">Repeat</keyword>
<protein>
    <recommendedName>
        <fullName evidence="5">Pentatricopeptide repeat-containing protein</fullName>
    </recommendedName>
</protein>
<dbReference type="InterPro" id="IPR046849">
    <property type="entry name" value="E2_motif"/>
</dbReference>
<dbReference type="Gene3D" id="1.25.40.10">
    <property type="entry name" value="Tetratricopeptide repeat domain"/>
    <property type="match status" value="3"/>
</dbReference>
<dbReference type="Pfam" id="PF20430">
    <property type="entry name" value="Eplus_motif"/>
    <property type="match status" value="1"/>
</dbReference>
<dbReference type="Pfam" id="PF13041">
    <property type="entry name" value="PPR_2"/>
    <property type="match status" value="3"/>
</dbReference>
<dbReference type="InterPro" id="IPR011990">
    <property type="entry name" value="TPR-like_helical_dom_sf"/>
</dbReference>
<dbReference type="PANTHER" id="PTHR47926:SF540">
    <property type="entry name" value="PENTATRICOPEPTIDE REPEAT-CONTAINING PROTEIN"/>
    <property type="match status" value="1"/>
</dbReference>
<dbReference type="AlphaFoldDB" id="A0A6A1WA41"/>
<feature type="repeat" description="PPR" evidence="2">
    <location>
        <begin position="147"/>
        <end position="181"/>
    </location>
</feature>
<gene>
    <name evidence="3" type="ORF">CJ030_MR3G011050</name>
</gene>
<evidence type="ECO:0000256" key="1">
    <source>
        <dbReference type="ARBA" id="ARBA00022737"/>
    </source>
</evidence>
<dbReference type="InterPro" id="IPR002885">
    <property type="entry name" value="PPR_rpt"/>
</dbReference>
<dbReference type="GO" id="GO:0003723">
    <property type="term" value="F:RNA binding"/>
    <property type="evidence" value="ECO:0007669"/>
    <property type="project" value="InterPro"/>
</dbReference>
<evidence type="ECO:0000256" key="2">
    <source>
        <dbReference type="PROSITE-ProRule" id="PRU00708"/>
    </source>
</evidence>
<evidence type="ECO:0008006" key="5">
    <source>
        <dbReference type="Google" id="ProtNLM"/>
    </source>
</evidence>
<evidence type="ECO:0000313" key="4">
    <source>
        <dbReference type="Proteomes" id="UP000516437"/>
    </source>
</evidence>
<evidence type="ECO:0000313" key="3">
    <source>
        <dbReference type="EMBL" id="KAB1219690.1"/>
    </source>
</evidence>
<feature type="repeat" description="PPR" evidence="2">
    <location>
        <begin position="46"/>
        <end position="80"/>
    </location>
</feature>
<dbReference type="OrthoDB" id="185373at2759"/>
<dbReference type="EMBL" id="RXIC02000021">
    <property type="protein sequence ID" value="KAB1219690.1"/>
    <property type="molecule type" value="Genomic_DNA"/>
</dbReference>
<sequence length="510" mass="57195">MNQLKQIHAYTLRNGIDHAKTLIVELLQIPELAYAQKLFDLIPKPTIFLYNKLIQTYLCHGQYYQCVSLYSQMCLQGCQPNQYTFTFLFATCASLSTPSRGQIVHAHFVKSGFEFDVFALTALVDMYAKLGMLASARQKFDEMIVRDIPTWNSIIAGYARSGDMEAASELFSSMPCRNVVSWTTMISGYSQNGQYAKALRMFLRMEKEKDVMPNEVTIASVLPACSNLGALEVGERIEAYARKNGLFKNLYVSNAVLEMYARCGKINVAWRVFDEIGGRRTLCSWNSMIMGLAVHGRCNGALELYDQMLIEGIAPDDVTFVALLLACTHGGMVIKGRQLFQSMQTNFHITAKIEHYGCMVDLLGRCGELREAFDLIQNMPMKPDSVVWGALLGACSFHSNVELAEIAAESLFELEPWNPGNYVILSNIYASAGQWGGVAKLRKRMKGDQITKAAGYSFIEEGGQIHKFIVEDRSHPRSDEIYALLDGVCTKMKLQRNGTDCESELEERLD</sequence>
<feature type="repeat" description="PPR" evidence="2">
    <location>
        <begin position="281"/>
        <end position="315"/>
    </location>
</feature>
<name>A0A6A1WA41_9ROSI</name>
<dbReference type="FunFam" id="1.25.40.10:FF:000344">
    <property type="entry name" value="Pentatricopeptide repeat-containing protein"/>
    <property type="match status" value="1"/>
</dbReference>
<dbReference type="Proteomes" id="UP000516437">
    <property type="component" value="Chromosome 3"/>
</dbReference>
<dbReference type="PROSITE" id="PS51375">
    <property type="entry name" value="PPR"/>
    <property type="match status" value="3"/>
</dbReference>
<proteinExistence type="predicted"/>
<dbReference type="Pfam" id="PF20431">
    <property type="entry name" value="E_motif"/>
    <property type="match status" value="1"/>
</dbReference>
<dbReference type="InterPro" id="IPR046960">
    <property type="entry name" value="PPR_At4g14850-like_plant"/>
</dbReference>
<dbReference type="NCBIfam" id="TIGR00756">
    <property type="entry name" value="PPR"/>
    <property type="match status" value="4"/>
</dbReference>
<keyword evidence="4" id="KW-1185">Reference proteome</keyword>